<dbReference type="Proteomes" id="UP001055879">
    <property type="component" value="Linkage Group LG14"/>
</dbReference>
<gene>
    <name evidence="1" type="ORF">L6452_37040</name>
</gene>
<proteinExistence type="predicted"/>
<accession>A0ACB8Y1Z3</accession>
<keyword evidence="2" id="KW-1185">Reference proteome</keyword>
<evidence type="ECO:0000313" key="1">
    <source>
        <dbReference type="EMBL" id="KAI3677770.1"/>
    </source>
</evidence>
<sequence length="107" mass="11826">MGPAKPLLKTSSSFSDRIWKSVVKMSKNIAVGFSNVRVMVDRWSSVMVLVTLQLTRYGGGHGGEIAVVAYMFVESGQINGNELEYWGWVIEIASKLLSLTCYSFSNV</sequence>
<name>A0ACB8Y1Z3_ARCLA</name>
<dbReference type="EMBL" id="CM042060">
    <property type="protein sequence ID" value="KAI3677770.1"/>
    <property type="molecule type" value="Genomic_DNA"/>
</dbReference>
<comment type="caution">
    <text evidence="1">The sequence shown here is derived from an EMBL/GenBank/DDBJ whole genome shotgun (WGS) entry which is preliminary data.</text>
</comment>
<reference evidence="2" key="1">
    <citation type="journal article" date="2022" name="Mol. Ecol. Resour.">
        <title>The genomes of chicory, endive, great burdock and yacon provide insights into Asteraceae palaeo-polyploidization history and plant inulin production.</title>
        <authorList>
            <person name="Fan W."/>
            <person name="Wang S."/>
            <person name="Wang H."/>
            <person name="Wang A."/>
            <person name="Jiang F."/>
            <person name="Liu H."/>
            <person name="Zhao H."/>
            <person name="Xu D."/>
            <person name="Zhang Y."/>
        </authorList>
    </citation>
    <scope>NUCLEOTIDE SEQUENCE [LARGE SCALE GENOMIC DNA]</scope>
    <source>
        <strain evidence="2">cv. Niubang</strain>
    </source>
</reference>
<evidence type="ECO:0000313" key="2">
    <source>
        <dbReference type="Proteomes" id="UP001055879"/>
    </source>
</evidence>
<organism evidence="1 2">
    <name type="scientific">Arctium lappa</name>
    <name type="common">Greater burdock</name>
    <name type="synonym">Lappa major</name>
    <dbReference type="NCBI Taxonomy" id="4217"/>
    <lineage>
        <taxon>Eukaryota</taxon>
        <taxon>Viridiplantae</taxon>
        <taxon>Streptophyta</taxon>
        <taxon>Embryophyta</taxon>
        <taxon>Tracheophyta</taxon>
        <taxon>Spermatophyta</taxon>
        <taxon>Magnoliopsida</taxon>
        <taxon>eudicotyledons</taxon>
        <taxon>Gunneridae</taxon>
        <taxon>Pentapetalae</taxon>
        <taxon>asterids</taxon>
        <taxon>campanulids</taxon>
        <taxon>Asterales</taxon>
        <taxon>Asteraceae</taxon>
        <taxon>Carduoideae</taxon>
        <taxon>Cardueae</taxon>
        <taxon>Arctiinae</taxon>
        <taxon>Arctium</taxon>
    </lineage>
</organism>
<protein>
    <submittedName>
        <fullName evidence="1">Uncharacterized protein</fullName>
    </submittedName>
</protein>
<reference evidence="1 2" key="2">
    <citation type="journal article" date="2022" name="Mol. Ecol. Resour.">
        <title>The genomes of chicory, endive, great burdock and yacon provide insights into Asteraceae paleo-polyploidization history and plant inulin production.</title>
        <authorList>
            <person name="Fan W."/>
            <person name="Wang S."/>
            <person name="Wang H."/>
            <person name="Wang A."/>
            <person name="Jiang F."/>
            <person name="Liu H."/>
            <person name="Zhao H."/>
            <person name="Xu D."/>
            <person name="Zhang Y."/>
        </authorList>
    </citation>
    <scope>NUCLEOTIDE SEQUENCE [LARGE SCALE GENOMIC DNA]</scope>
    <source>
        <strain evidence="2">cv. Niubang</strain>
    </source>
</reference>